<dbReference type="EMBL" id="CP071091">
    <property type="protein sequence ID" value="QSQ15025.1"/>
    <property type="molecule type" value="Genomic_DNA"/>
</dbReference>
<sequence>MNKVRIGKVVIVGGGVAGSTLAIYLARAGRDVLIVDRPLKLDLLVGESLLPPSTTILQDLGIEDQVKACSTLKQGVAFVMRTGRVLLLNLQRLTGLSASYAYNVPRPRFDQLLRTRAQEVGVRVVQHAARLRVEGGRVELDAETLEACGLKEQPDLVVDATGRARMFGRAMELPGIAGKRNDTCHFAHFENVDLGVSLSGCAVITAMKTGWAWRIPLPDRMSVGVVQDTAHLTAYGSTPEERLEHALRDDPIMAAAIREGRRLTSVRVYNNYQWRYERFRGPNWVLVGDAAGFVDPTLSSGVLLSLQGASGLAKALTADDVSSALTRWEATYRENIATWQELVDSFYDGRLFAMIMQGEDFARNNEMLGPFNRHMERNVAGAVLGARTTHWYGKRLVRMIINHGLVRYQPGEWAIR</sequence>
<organism evidence="1 2">
    <name type="scientific">Myxococcus landrumensis</name>
    <dbReference type="NCBI Taxonomy" id="2813577"/>
    <lineage>
        <taxon>Bacteria</taxon>
        <taxon>Pseudomonadati</taxon>
        <taxon>Myxococcota</taxon>
        <taxon>Myxococcia</taxon>
        <taxon>Myxococcales</taxon>
        <taxon>Cystobacterineae</taxon>
        <taxon>Myxococcaceae</taxon>
        <taxon>Myxococcus</taxon>
    </lineage>
</organism>
<dbReference type="InterPro" id="IPR006905">
    <property type="entry name" value="Flavin_halogenase"/>
</dbReference>
<evidence type="ECO:0000313" key="2">
    <source>
        <dbReference type="Proteomes" id="UP000663090"/>
    </source>
</evidence>
<dbReference type="PANTHER" id="PTHR43747:SF1">
    <property type="entry name" value="SLR1998 PROTEIN"/>
    <property type="match status" value="1"/>
</dbReference>
<dbReference type="Pfam" id="PF04820">
    <property type="entry name" value="Trp_halogenase"/>
    <property type="match status" value="2"/>
</dbReference>
<gene>
    <name evidence="1" type="ORF">JY572_02765</name>
</gene>
<dbReference type="SUPFAM" id="SSF51905">
    <property type="entry name" value="FAD/NAD(P)-binding domain"/>
    <property type="match status" value="1"/>
</dbReference>
<dbReference type="InterPro" id="IPR050816">
    <property type="entry name" value="Flavin-dep_Halogenase_NPB"/>
</dbReference>
<protein>
    <submittedName>
        <fullName evidence="1">Tryptophan 7-halogenase</fullName>
    </submittedName>
</protein>
<dbReference type="Gene3D" id="3.50.50.60">
    <property type="entry name" value="FAD/NAD(P)-binding domain"/>
    <property type="match status" value="1"/>
</dbReference>
<reference evidence="1 2" key="1">
    <citation type="submission" date="2021-02" db="EMBL/GenBank/DDBJ databases">
        <title>De Novo genome assembly of isolated myxobacteria.</title>
        <authorList>
            <person name="Stevens D.C."/>
        </authorList>
    </citation>
    <scope>NUCLEOTIDE SEQUENCE [LARGE SCALE GENOMIC DNA]</scope>
    <source>
        <strain evidence="1 2">SCHIC003</strain>
    </source>
</reference>
<dbReference type="Proteomes" id="UP000663090">
    <property type="component" value="Chromosome"/>
</dbReference>
<accession>A0ABX7NBL9</accession>
<dbReference type="RefSeq" id="WP_206716767.1">
    <property type="nucleotide sequence ID" value="NZ_CP071091.1"/>
</dbReference>
<proteinExistence type="predicted"/>
<dbReference type="PANTHER" id="PTHR43747">
    <property type="entry name" value="FAD-BINDING PROTEIN"/>
    <property type="match status" value="1"/>
</dbReference>
<dbReference type="PRINTS" id="PR00420">
    <property type="entry name" value="RNGMNOXGNASE"/>
</dbReference>
<keyword evidence="2" id="KW-1185">Reference proteome</keyword>
<evidence type="ECO:0000313" key="1">
    <source>
        <dbReference type="EMBL" id="QSQ15025.1"/>
    </source>
</evidence>
<name>A0ABX7NBL9_9BACT</name>
<dbReference type="InterPro" id="IPR036188">
    <property type="entry name" value="FAD/NAD-bd_sf"/>
</dbReference>